<keyword evidence="6 9" id="KW-1133">Transmembrane helix</keyword>
<dbReference type="EMBL" id="OZ019904">
    <property type="protein sequence ID" value="CAK9198979.1"/>
    <property type="molecule type" value="Genomic_DNA"/>
</dbReference>
<dbReference type="PROSITE" id="PS00018">
    <property type="entry name" value="EF_HAND_1"/>
    <property type="match status" value="1"/>
</dbReference>
<feature type="transmembrane region" description="Helical" evidence="9">
    <location>
        <begin position="663"/>
        <end position="682"/>
    </location>
</feature>
<accession>A0ABP0TLF8</accession>
<organism evidence="11 12">
    <name type="scientific">Sphagnum troendelagicum</name>
    <dbReference type="NCBI Taxonomy" id="128251"/>
    <lineage>
        <taxon>Eukaryota</taxon>
        <taxon>Viridiplantae</taxon>
        <taxon>Streptophyta</taxon>
        <taxon>Embryophyta</taxon>
        <taxon>Bryophyta</taxon>
        <taxon>Sphagnophytina</taxon>
        <taxon>Sphagnopsida</taxon>
        <taxon>Sphagnales</taxon>
        <taxon>Sphagnaceae</taxon>
        <taxon>Sphagnum</taxon>
    </lineage>
</organism>
<evidence type="ECO:0000256" key="4">
    <source>
        <dbReference type="ARBA" id="ARBA00022692"/>
    </source>
</evidence>
<reference evidence="11" key="1">
    <citation type="submission" date="2024-02" db="EMBL/GenBank/DDBJ databases">
        <authorList>
            <consortium name="ELIXIR-Norway"/>
            <consortium name="Elixir Norway"/>
        </authorList>
    </citation>
    <scope>NUCLEOTIDE SEQUENCE</scope>
</reference>
<keyword evidence="12" id="KW-1185">Reference proteome</keyword>
<comment type="subcellular location">
    <subcellularLocation>
        <location evidence="1">Endomembrane system</location>
        <topology evidence="1">Multi-pass membrane protein</topology>
    </subcellularLocation>
</comment>
<dbReference type="Pfam" id="PF01699">
    <property type="entry name" value="Na_Ca_ex"/>
    <property type="match status" value="1"/>
</dbReference>
<feature type="transmembrane region" description="Helical" evidence="9">
    <location>
        <begin position="735"/>
        <end position="757"/>
    </location>
</feature>
<evidence type="ECO:0000313" key="11">
    <source>
        <dbReference type="EMBL" id="CAK9198979.1"/>
    </source>
</evidence>
<dbReference type="InterPro" id="IPR004837">
    <property type="entry name" value="NaCa_Exmemb"/>
</dbReference>
<evidence type="ECO:0000256" key="7">
    <source>
        <dbReference type="ARBA" id="ARBA00023065"/>
    </source>
</evidence>
<evidence type="ECO:0000256" key="3">
    <source>
        <dbReference type="ARBA" id="ARBA00022449"/>
    </source>
</evidence>
<evidence type="ECO:0000256" key="5">
    <source>
        <dbReference type="ARBA" id="ARBA00022837"/>
    </source>
</evidence>
<dbReference type="InterPro" id="IPR004713">
    <property type="entry name" value="CaH_exchang"/>
</dbReference>
<evidence type="ECO:0000256" key="2">
    <source>
        <dbReference type="ARBA" id="ARBA00022448"/>
    </source>
</evidence>
<dbReference type="PANTHER" id="PTHR31503:SF36">
    <property type="entry name" value="SODIUM_CALCIUM EXCHANGER MEMBRANE REGION DOMAIN-CONTAINING PROTEIN"/>
    <property type="match status" value="1"/>
</dbReference>
<keyword evidence="3" id="KW-0050">Antiport</keyword>
<dbReference type="PANTHER" id="PTHR31503">
    <property type="entry name" value="VACUOLAR CALCIUM ION TRANSPORTER"/>
    <property type="match status" value="1"/>
</dbReference>
<feature type="transmembrane region" description="Helical" evidence="9">
    <location>
        <begin position="279"/>
        <end position="303"/>
    </location>
</feature>
<dbReference type="Gene3D" id="1.20.1420.30">
    <property type="entry name" value="NCX, central ion-binding region"/>
    <property type="match status" value="1"/>
</dbReference>
<proteinExistence type="predicted"/>
<sequence>MVELHVMTQVIPRSCLCTWVVAPTTRFKAGTQLGFRQCSFSSSKQQQAYGCRHQFLTLGVIKTCQPPPPTCISCHRHGGWRVGDRCVQLVDLITDRSNLDEQEPCKPKPNINRRTLCQQFLGPVVKERQIEADSTKPSKELLYSCSFDVLESIGICILGIWQKAQERCDITCGVAQEARFSVFPKSLLISLLSFVLSFNCCYPGFSMDTQAQFQTGEIKGTILGQNAAFAEQSIESDRRRILVMDSYTPSFELMASSGFIGQKIFQIGSSSAQVCQETYGFLPCSVSVGGNLSLMLAYGFLLFKAAQFISNGSELLLEVMNPGLIGGLVLPILGAFPDSILILVSGFGGTPEQAQEEVLVGVGVLAGSSVMLLTIAWAGSLLAGRCDLSGPNASAQDGTLTRGLNLLGTGVTTDEQTRVGAYIMMASTFPFLVVQLPLLPGRLLDGSHADIAGCIVAFLGLLAYSTYQVASPWLQRKRIEEARVRFFRSRALQRISTFSNGPSAHPKSRPDEGQGRSLEVVKTLFSTFDKNKDGKIGQDELRGLIVGIGLEEAGCVPAETQVETWLREFDRNVDGTLSEHEFVMGINKWAQHVAEARKRSDQVAQTSSLDISGSPAFWAAKFDEAKAVVELLESEAGLTAKELEVKETEVSGKVDTVNIYKQAAILLLAGAGTAAVFADPMVDSIGAFSRASGIPPFFVAFVVTPFASNASELLSSIIFARKRRKRNISLTFSQIYGAITMNNTLCLAIFLALVYLRDLTWDFSSEVTVIIASTFAVGFMAASRTTFPSWIALPVLAVYPLAIAVVALLDNVLGWQ</sequence>
<protein>
    <recommendedName>
        <fullName evidence="10">EF-hand domain-containing protein</fullName>
    </recommendedName>
</protein>
<evidence type="ECO:0000256" key="6">
    <source>
        <dbReference type="ARBA" id="ARBA00022989"/>
    </source>
</evidence>
<dbReference type="PROSITE" id="PS50222">
    <property type="entry name" value="EF_HAND_2"/>
    <property type="match status" value="2"/>
</dbReference>
<feature type="transmembrane region" description="Helical" evidence="9">
    <location>
        <begin position="450"/>
        <end position="470"/>
    </location>
</feature>
<feature type="transmembrane region" description="Helical" evidence="9">
    <location>
        <begin position="694"/>
        <end position="714"/>
    </location>
</feature>
<gene>
    <name evidence="11" type="ORF">CSSPTR1EN2_LOCUS4707</name>
</gene>
<dbReference type="Gene3D" id="1.10.238.10">
    <property type="entry name" value="EF-hand"/>
    <property type="match status" value="1"/>
</dbReference>
<dbReference type="InterPro" id="IPR002048">
    <property type="entry name" value="EF_hand_dom"/>
</dbReference>
<dbReference type="InterPro" id="IPR018247">
    <property type="entry name" value="EF_Hand_1_Ca_BS"/>
</dbReference>
<dbReference type="InterPro" id="IPR011992">
    <property type="entry name" value="EF-hand-dom_pair"/>
</dbReference>
<dbReference type="Proteomes" id="UP001497512">
    <property type="component" value="Chromosome 12"/>
</dbReference>
<keyword evidence="7" id="KW-0406">Ion transport</keyword>
<keyword evidence="4 9" id="KW-0812">Transmembrane</keyword>
<dbReference type="SMART" id="SM00054">
    <property type="entry name" value="EFh"/>
    <property type="match status" value="2"/>
</dbReference>
<dbReference type="Pfam" id="PF13499">
    <property type="entry name" value="EF-hand_7"/>
    <property type="match status" value="1"/>
</dbReference>
<feature type="transmembrane region" description="Helical" evidence="9">
    <location>
        <begin position="790"/>
        <end position="809"/>
    </location>
</feature>
<feature type="transmembrane region" description="Helical" evidence="9">
    <location>
        <begin position="419"/>
        <end position="438"/>
    </location>
</feature>
<dbReference type="InterPro" id="IPR044880">
    <property type="entry name" value="NCX_ion-bd_dom_sf"/>
</dbReference>
<keyword evidence="5" id="KW-0106">Calcium</keyword>
<evidence type="ECO:0000256" key="8">
    <source>
        <dbReference type="ARBA" id="ARBA00023136"/>
    </source>
</evidence>
<feature type="domain" description="EF-hand" evidence="10">
    <location>
        <begin position="557"/>
        <end position="592"/>
    </location>
</feature>
<dbReference type="CDD" id="cd00051">
    <property type="entry name" value="EFh"/>
    <property type="match status" value="1"/>
</dbReference>
<feature type="transmembrane region" description="Helical" evidence="9">
    <location>
        <begin position="324"/>
        <end position="347"/>
    </location>
</feature>
<evidence type="ECO:0000259" key="10">
    <source>
        <dbReference type="PROSITE" id="PS50222"/>
    </source>
</evidence>
<keyword evidence="8 9" id="KW-0472">Membrane</keyword>
<name>A0ABP0TLF8_9BRYO</name>
<evidence type="ECO:0000313" key="12">
    <source>
        <dbReference type="Proteomes" id="UP001497512"/>
    </source>
</evidence>
<feature type="domain" description="EF-hand" evidence="10">
    <location>
        <begin position="516"/>
        <end position="551"/>
    </location>
</feature>
<feature type="transmembrane region" description="Helical" evidence="9">
    <location>
        <begin position="359"/>
        <end position="383"/>
    </location>
</feature>
<keyword evidence="2" id="KW-0813">Transport</keyword>
<evidence type="ECO:0000256" key="9">
    <source>
        <dbReference type="SAM" id="Phobius"/>
    </source>
</evidence>
<evidence type="ECO:0000256" key="1">
    <source>
        <dbReference type="ARBA" id="ARBA00004127"/>
    </source>
</evidence>
<dbReference type="SUPFAM" id="SSF47473">
    <property type="entry name" value="EF-hand"/>
    <property type="match status" value="1"/>
</dbReference>